<dbReference type="Pfam" id="PF00100">
    <property type="entry name" value="Zona_pellucida"/>
    <property type="match status" value="1"/>
</dbReference>
<comment type="caution">
    <text evidence="11">The sequence shown here is derived from an EMBL/GenBank/DDBJ whole genome shotgun (WGS) entry which is preliminary data.</text>
</comment>
<keyword evidence="3" id="KW-0677">Repeat</keyword>
<accession>A0A553RC32</accession>
<dbReference type="OrthoDB" id="10040649at2759"/>
<keyword evidence="7" id="KW-0812">Transmembrane</keyword>
<feature type="domain" description="EMI" evidence="10">
    <location>
        <begin position="12"/>
        <end position="85"/>
    </location>
</feature>
<dbReference type="PROSITE" id="PS00010">
    <property type="entry name" value="ASX_HYDROXYL"/>
    <property type="match status" value="2"/>
</dbReference>
<feature type="domain" description="EGF-like" evidence="8">
    <location>
        <begin position="548"/>
        <end position="586"/>
    </location>
</feature>
<dbReference type="PROSITE" id="PS50026">
    <property type="entry name" value="EGF_3"/>
    <property type="match status" value="2"/>
</dbReference>
<evidence type="ECO:0000256" key="4">
    <source>
        <dbReference type="ARBA" id="ARBA00023157"/>
    </source>
</evidence>
<dbReference type="Gene3D" id="2.60.40.3210">
    <property type="entry name" value="Zona pellucida, ZP-N domain"/>
    <property type="match status" value="1"/>
</dbReference>
<evidence type="ECO:0008006" key="13">
    <source>
        <dbReference type="Google" id="ProtNLM"/>
    </source>
</evidence>
<dbReference type="GO" id="GO:0030414">
    <property type="term" value="F:peptidase inhibitor activity"/>
    <property type="evidence" value="ECO:0007669"/>
    <property type="project" value="InterPro"/>
</dbReference>
<keyword evidence="7" id="KW-0472">Membrane</keyword>
<dbReference type="Gene3D" id="2.60.40.4100">
    <property type="entry name" value="Zona pellucida, ZP-C domain"/>
    <property type="match status" value="1"/>
</dbReference>
<feature type="compositionally biased region" description="Polar residues" evidence="6">
    <location>
        <begin position="328"/>
        <end position="338"/>
    </location>
</feature>
<dbReference type="GO" id="GO:0030855">
    <property type="term" value="P:epithelial cell differentiation"/>
    <property type="evidence" value="ECO:0007669"/>
    <property type="project" value="UniProtKB-ARBA"/>
</dbReference>
<keyword evidence="2" id="KW-0732">Signal</keyword>
<feature type="transmembrane region" description="Helical" evidence="7">
    <location>
        <begin position="947"/>
        <end position="970"/>
    </location>
</feature>
<dbReference type="FunFam" id="2.10.25.10:FF:000038">
    <property type="entry name" value="Fibrillin 2"/>
    <property type="match status" value="2"/>
</dbReference>
<dbReference type="InterPro" id="IPR001881">
    <property type="entry name" value="EGF-like_Ca-bd_dom"/>
</dbReference>
<sequence>MEFEGFEQTLSGFHLCNATELVPVTRVVAQPTSSIQRRPCQGWLPWTMCDVTVFKTVFHTEIYFVDKPVRKCCYGYEQVGSYCALSLNRSVVFTSKLGLCPSGGFLLNHSESQCKWDIDCPQWQKCCQAENTTGICSNPVPVIAKRSWCFNVTVSVKISYELVTRERGLFNYSRLLHSVVTGALGNDEFSVHHLWSWSAGLFTTSSSVLVCSSKNFSQEDISIKINQLGNIDEVVNVLVQDVDECQVPEMRSCSPHADCMNTVGSYSCSCHHGFEDHSSGQPGTVCTIPVQDFMNATTTSTSTASMTNLSLPGETSTLGPPLEVPTPTLKNYSSSKPSSGCDKTPEITSIFADDVTASSFRVTWITNTQTGVTFLLVLQNSTYEQTQNVSSSNWTFTDLNPAVLYTVLVSPSVCGLRGNQTKIKVRTGKCNHVFSLHCSYMDSSCLLDFVICLDGLVLGASVRLTNVNYTESMSDPKSDAYKEFCERFINELRIQITSLSSGSIVVNYSIILEPASSLNTSKITNALMVSLQNSSVYSVDPSSVHIEDLNECLLGDVDCSPWANCTNTYGSYTCDCWAGYTSVNPRRPGRICTATSIIPPTSSNHEVTSSTSTLKSSTAANVHSSLSSTGGTTHLLTSTTASTTTTPGSNKLLAIASASNMNRQLRSNITVDCSLEFIKVFIKRKALMLYNISEDSLYLGKPECGQRETNNTHLWLITPLDSCGTTLGDNSTLYSVNVTLYNNWKSSQTRLEIPVICSYSSIIISTGYTPAGRFDVINDPVAGSGQYDISVRLLNGTNPFPENYSLSPEEDVVVEVRVNTSISQIKVLINKCWATSSSNSSLQPGVVFLENGCPVAGEPVEVLQNGNNSVALVSVKIFSIINEDVVFLHCEIQICFNENSCMPRCTHTANSKSSNENFLGVTRSVGPIKRLHTSAFQNNLSNTLQTVGFALLGVAVFLLSLAGIAVLVYYRKKMGNYNFRFRPQQENFTYHFFDT</sequence>
<dbReference type="InterPro" id="IPR000742">
    <property type="entry name" value="EGF"/>
</dbReference>
<dbReference type="SMART" id="SM00181">
    <property type="entry name" value="EGF"/>
    <property type="match status" value="2"/>
</dbReference>
<dbReference type="Pfam" id="PF07645">
    <property type="entry name" value="EGF_CA"/>
    <property type="match status" value="2"/>
</dbReference>
<feature type="region of interest" description="Disordered" evidence="6">
    <location>
        <begin position="625"/>
        <end position="645"/>
    </location>
</feature>
<comment type="caution">
    <text evidence="5">Lacks conserved residue(s) required for the propagation of feature annotation.</text>
</comment>
<dbReference type="InterPro" id="IPR036364">
    <property type="entry name" value="SEA_dom_sf"/>
</dbReference>
<dbReference type="InterPro" id="IPR008197">
    <property type="entry name" value="WAP_dom"/>
</dbReference>
<dbReference type="CDD" id="cd00054">
    <property type="entry name" value="EGF_CA"/>
    <property type="match status" value="2"/>
</dbReference>
<evidence type="ECO:0000256" key="5">
    <source>
        <dbReference type="PROSITE-ProRule" id="PRU00076"/>
    </source>
</evidence>
<organism evidence="11 12">
    <name type="scientific">Danionella cerebrum</name>
    <dbReference type="NCBI Taxonomy" id="2873325"/>
    <lineage>
        <taxon>Eukaryota</taxon>
        <taxon>Metazoa</taxon>
        <taxon>Chordata</taxon>
        <taxon>Craniata</taxon>
        <taxon>Vertebrata</taxon>
        <taxon>Euteleostomi</taxon>
        <taxon>Actinopterygii</taxon>
        <taxon>Neopterygii</taxon>
        <taxon>Teleostei</taxon>
        <taxon>Ostariophysi</taxon>
        <taxon>Cypriniformes</taxon>
        <taxon>Danionidae</taxon>
        <taxon>Danioninae</taxon>
        <taxon>Danionella</taxon>
    </lineage>
</organism>
<dbReference type="GO" id="GO:0005509">
    <property type="term" value="F:calcium ion binding"/>
    <property type="evidence" value="ECO:0007669"/>
    <property type="project" value="InterPro"/>
</dbReference>
<dbReference type="Gene3D" id="2.10.25.10">
    <property type="entry name" value="Laminin"/>
    <property type="match status" value="2"/>
</dbReference>
<evidence type="ECO:0000256" key="2">
    <source>
        <dbReference type="ARBA" id="ARBA00022729"/>
    </source>
</evidence>
<dbReference type="InterPro" id="IPR042235">
    <property type="entry name" value="ZP-C_dom"/>
</dbReference>
<dbReference type="Proteomes" id="UP000316079">
    <property type="component" value="Unassembled WGS sequence"/>
</dbReference>
<dbReference type="SUPFAM" id="SSF82671">
    <property type="entry name" value="SEA domain"/>
    <property type="match status" value="1"/>
</dbReference>
<evidence type="ECO:0000259" key="10">
    <source>
        <dbReference type="PROSITE" id="PS51041"/>
    </source>
</evidence>
<dbReference type="PROSITE" id="PS51034">
    <property type="entry name" value="ZP_2"/>
    <property type="match status" value="1"/>
</dbReference>
<dbReference type="InterPro" id="IPR055355">
    <property type="entry name" value="ZP-C"/>
</dbReference>
<gene>
    <name evidence="11" type="ORF">DNTS_033613</name>
</gene>
<dbReference type="SUPFAM" id="SSF57256">
    <property type="entry name" value="Elafin-like"/>
    <property type="match status" value="1"/>
</dbReference>
<dbReference type="SMART" id="SM00241">
    <property type="entry name" value="ZP"/>
    <property type="match status" value="1"/>
</dbReference>
<evidence type="ECO:0000259" key="9">
    <source>
        <dbReference type="PROSITE" id="PS51034"/>
    </source>
</evidence>
<dbReference type="Gene3D" id="2.60.40.10">
    <property type="entry name" value="Immunoglobulins"/>
    <property type="match status" value="1"/>
</dbReference>
<dbReference type="PANTHER" id="PTHR14002:SF22">
    <property type="entry name" value="UROMODULIN-LIKE 1"/>
    <property type="match status" value="1"/>
</dbReference>
<dbReference type="InterPro" id="IPR013783">
    <property type="entry name" value="Ig-like_fold"/>
</dbReference>
<feature type="domain" description="ZP" evidence="9">
    <location>
        <begin position="672"/>
        <end position="912"/>
    </location>
</feature>
<dbReference type="InterPro" id="IPR036645">
    <property type="entry name" value="Elafin-like_sf"/>
</dbReference>
<reference evidence="11 12" key="1">
    <citation type="journal article" date="2019" name="Sci. Data">
        <title>Hybrid genome assembly and annotation of Danionella translucida.</title>
        <authorList>
            <person name="Kadobianskyi M."/>
            <person name="Schulze L."/>
            <person name="Schuelke M."/>
            <person name="Judkewitz B."/>
        </authorList>
    </citation>
    <scope>NUCLEOTIDE SEQUENCE [LARGE SCALE GENOMIC DNA]</scope>
    <source>
        <strain evidence="11 12">Bolton</strain>
    </source>
</reference>
<evidence type="ECO:0000256" key="7">
    <source>
        <dbReference type="SAM" id="Phobius"/>
    </source>
</evidence>
<evidence type="ECO:0000256" key="1">
    <source>
        <dbReference type="ARBA" id="ARBA00022536"/>
    </source>
</evidence>
<dbReference type="EMBL" id="SRMA01025045">
    <property type="protein sequence ID" value="TRY99748.1"/>
    <property type="molecule type" value="Genomic_DNA"/>
</dbReference>
<dbReference type="GO" id="GO:0005576">
    <property type="term" value="C:extracellular region"/>
    <property type="evidence" value="ECO:0007669"/>
    <property type="project" value="InterPro"/>
</dbReference>
<dbReference type="PROSITE" id="PS51041">
    <property type="entry name" value="EMI"/>
    <property type="match status" value="1"/>
</dbReference>
<feature type="region of interest" description="Disordered" evidence="6">
    <location>
        <begin position="304"/>
        <end position="342"/>
    </location>
</feature>
<proteinExistence type="predicted"/>
<evidence type="ECO:0000313" key="12">
    <source>
        <dbReference type="Proteomes" id="UP000316079"/>
    </source>
</evidence>
<evidence type="ECO:0000256" key="3">
    <source>
        <dbReference type="ARBA" id="ARBA00022737"/>
    </source>
</evidence>
<dbReference type="SMART" id="SM00179">
    <property type="entry name" value="EGF_CA"/>
    <property type="match status" value="2"/>
</dbReference>
<dbReference type="InterPro" id="IPR000152">
    <property type="entry name" value="EGF-type_Asp/Asn_hydroxyl_site"/>
</dbReference>
<name>A0A553RC32_9TELE</name>
<evidence type="ECO:0000313" key="11">
    <source>
        <dbReference type="EMBL" id="TRY99748.1"/>
    </source>
</evidence>
<dbReference type="InterPro" id="IPR011489">
    <property type="entry name" value="EMI_domain"/>
</dbReference>
<dbReference type="InterPro" id="IPR018097">
    <property type="entry name" value="EGF_Ca-bd_CS"/>
</dbReference>
<evidence type="ECO:0000259" key="8">
    <source>
        <dbReference type="PROSITE" id="PS50026"/>
    </source>
</evidence>
<dbReference type="AlphaFoldDB" id="A0A553RC32"/>
<keyword evidence="7" id="KW-1133">Transmembrane helix</keyword>
<dbReference type="Gene3D" id="4.10.75.10">
    <property type="entry name" value="Elafin-like"/>
    <property type="match status" value="1"/>
</dbReference>
<dbReference type="InterPro" id="IPR001507">
    <property type="entry name" value="ZP_dom"/>
</dbReference>
<feature type="domain" description="EGF-like" evidence="8">
    <location>
        <begin position="241"/>
        <end position="280"/>
    </location>
</feature>
<keyword evidence="4" id="KW-1015">Disulfide bond</keyword>
<evidence type="ECO:0000256" key="6">
    <source>
        <dbReference type="SAM" id="MobiDB-lite"/>
    </source>
</evidence>
<dbReference type="SUPFAM" id="SSF57196">
    <property type="entry name" value="EGF/Laminin"/>
    <property type="match status" value="2"/>
</dbReference>
<protein>
    <recommendedName>
        <fullName evidence="13">Uromodulin-like 1</fullName>
    </recommendedName>
</protein>
<dbReference type="SUPFAM" id="SSF49265">
    <property type="entry name" value="Fibronectin type III"/>
    <property type="match status" value="1"/>
</dbReference>
<dbReference type="Pfam" id="PF00095">
    <property type="entry name" value="WAP"/>
    <property type="match status" value="1"/>
</dbReference>
<dbReference type="InterPro" id="IPR036116">
    <property type="entry name" value="FN3_sf"/>
</dbReference>
<dbReference type="PANTHER" id="PTHR14002">
    <property type="entry name" value="ENDOGLIN/TGF-BETA RECEPTOR TYPE III"/>
    <property type="match status" value="1"/>
</dbReference>
<dbReference type="InterPro" id="IPR049883">
    <property type="entry name" value="NOTCH1_EGF-like"/>
</dbReference>
<keyword evidence="12" id="KW-1185">Reference proteome</keyword>
<dbReference type="PROSITE" id="PS01187">
    <property type="entry name" value="EGF_CA"/>
    <property type="match status" value="2"/>
</dbReference>
<dbReference type="STRING" id="623744.A0A553RC32"/>
<keyword evidence="1 5" id="KW-0245">EGF-like domain</keyword>